<keyword evidence="2" id="KW-0732">Signal</keyword>
<dbReference type="Proteomes" id="UP000887226">
    <property type="component" value="Unassembled WGS sequence"/>
</dbReference>
<keyword evidence="1" id="KW-0812">Transmembrane</keyword>
<protein>
    <submittedName>
        <fullName evidence="3">Uncharacterized protein</fullName>
    </submittedName>
</protein>
<proteinExistence type="predicted"/>
<gene>
    <name evidence="3" type="ORF">BJ878DRAFT_497041</name>
</gene>
<comment type="caution">
    <text evidence="3">The sequence shown here is derived from an EMBL/GenBank/DDBJ whole genome shotgun (WGS) entry which is preliminary data.</text>
</comment>
<keyword evidence="1" id="KW-1133">Transmembrane helix</keyword>
<feature type="chain" id="PRO_5040422121" evidence="2">
    <location>
        <begin position="20"/>
        <end position="76"/>
    </location>
</feature>
<keyword evidence="4" id="KW-1185">Reference proteome</keyword>
<organism evidence="3 4">
    <name type="scientific">Calycina marina</name>
    <dbReference type="NCBI Taxonomy" id="1763456"/>
    <lineage>
        <taxon>Eukaryota</taxon>
        <taxon>Fungi</taxon>
        <taxon>Dikarya</taxon>
        <taxon>Ascomycota</taxon>
        <taxon>Pezizomycotina</taxon>
        <taxon>Leotiomycetes</taxon>
        <taxon>Helotiales</taxon>
        <taxon>Pezizellaceae</taxon>
        <taxon>Calycina</taxon>
    </lineage>
</organism>
<name>A0A9P7Z7K6_9HELO</name>
<dbReference type="AlphaFoldDB" id="A0A9P7Z7K6"/>
<evidence type="ECO:0000313" key="3">
    <source>
        <dbReference type="EMBL" id="KAG9246440.1"/>
    </source>
</evidence>
<evidence type="ECO:0000313" key="4">
    <source>
        <dbReference type="Proteomes" id="UP000887226"/>
    </source>
</evidence>
<evidence type="ECO:0000256" key="1">
    <source>
        <dbReference type="SAM" id="Phobius"/>
    </source>
</evidence>
<feature type="transmembrane region" description="Helical" evidence="1">
    <location>
        <begin position="28"/>
        <end position="47"/>
    </location>
</feature>
<dbReference type="EMBL" id="MU253804">
    <property type="protein sequence ID" value="KAG9246440.1"/>
    <property type="molecule type" value="Genomic_DNA"/>
</dbReference>
<accession>A0A9P7Z7K6</accession>
<reference evidence="3" key="1">
    <citation type="journal article" date="2021" name="IMA Fungus">
        <title>Genomic characterization of three marine fungi, including Emericellopsis atlantica sp. nov. with signatures of a generalist lifestyle and marine biomass degradation.</title>
        <authorList>
            <person name="Hagestad O.C."/>
            <person name="Hou L."/>
            <person name="Andersen J.H."/>
            <person name="Hansen E.H."/>
            <person name="Altermark B."/>
            <person name="Li C."/>
            <person name="Kuhnert E."/>
            <person name="Cox R.J."/>
            <person name="Crous P.W."/>
            <person name="Spatafora J.W."/>
            <person name="Lail K."/>
            <person name="Amirebrahimi M."/>
            <person name="Lipzen A."/>
            <person name="Pangilinan J."/>
            <person name="Andreopoulos W."/>
            <person name="Hayes R.D."/>
            <person name="Ng V."/>
            <person name="Grigoriev I.V."/>
            <person name="Jackson S.A."/>
            <person name="Sutton T.D.S."/>
            <person name="Dobson A.D.W."/>
            <person name="Rama T."/>
        </authorList>
    </citation>
    <scope>NUCLEOTIDE SEQUENCE</scope>
    <source>
        <strain evidence="3">TRa3180A</strain>
    </source>
</reference>
<sequence length="76" mass="8465">MWTCLFLFLLLLLLPLESSFDDGPRYYALFCTLLLAGAVNVTFSWAFKFVGYKDNIVAPLSTVACYSQCGLESQPA</sequence>
<evidence type="ECO:0000256" key="2">
    <source>
        <dbReference type="SAM" id="SignalP"/>
    </source>
</evidence>
<feature type="signal peptide" evidence="2">
    <location>
        <begin position="1"/>
        <end position="19"/>
    </location>
</feature>
<keyword evidence="1" id="KW-0472">Membrane</keyword>